<accession>A0A5B8RB00</accession>
<dbReference type="PANTHER" id="PTHR36920:SF1">
    <property type="entry name" value="OUTER MEMBRANE PROTEIN W"/>
    <property type="match status" value="1"/>
</dbReference>
<gene>
    <name evidence="1" type="primary">ompW</name>
    <name evidence="1" type="ORF">KBTEX_01437</name>
</gene>
<sequence length="225" mass="23629">MERAQKITALAAAALAAGMVTTSASAASAGDWIVRAGPTLVAPNDDSSDPSGPLEGLDGAVSVDNDTQLGLTVGYFVTNNIAVELLAATPFSHDISGEDGIDGLDVGSTKHLPPTLSVQYHFDTGTAFRPYAGVGLNYTMFFDEDVDSDTTAATGYDDLSLDDSFGLAGQVGFDYELGNNWLLNADIRYIDIDTEATLSGGPNPKSTIDVDIDPWVYTIAVGYRF</sequence>
<dbReference type="InterPro" id="IPR005618">
    <property type="entry name" value="OMPW"/>
</dbReference>
<proteinExistence type="predicted"/>
<dbReference type="GO" id="GO:0019867">
    <property type="term" value="C:outer membrane"/>
    <property type="evidence" value="ECO:0007669"/>
    <property type="project" value="InterPro"/>
</dbReference>
<dbReference type="InterPro" id="IPR011250">
    <property type="entry name" value="OMP/PagP_B-barrel"/>
</dbReference>
<protein>
    <submittedName>
        <fullName evidence="1">Outer membrane protein W</fullName>
    </submittedName>
</protein>
<dbReference type="SUPFAM" id="SSF56925">
    <property type="entry name" value="OMPA-like"/>
    <property type="match status" value="1"/>
</dbReference>
<dbReference type="AlphaFoldDB" id="A0A5B8RB00"/>
<dbReference type="EMBL" id="MN079095">
    <property type="protein sequence ID" value="QEA05118.1"/>
    <property type="molecule type" value="Genomic_DNA"/>
</dbReference>
<organism evidence="1">
    <name type="scientific">uncultured organism</name>
    <dbReference type="NCBI Taxonomy" id="155900"/>
    <lineage>
        <taxon>unclassified sequences</taxon>
        <taxon>environmental samples</taxon>
    </lineage>
</organism>
<name>A0A5B8RB00_9ZZZZ</name>
<reference evidence="1" key="1">
    <citation type="submission" date="2019-06" db="EMBL/GenBank/DDBJ databases">
        <authorList>
            <person name="Murdoch R.W."/>
            <person name="Fathepure B."/>
        </authorList>
    </citation>
    <scope>NUCLEOTIDE SEQUENCE</scope>
</reference>
<evidence type="ECO:0000313" key="1">
    <source>
        <dbReference type="EMBL" id="QEA05118.1"/>
    </source>
</evidence>
<dbReference type="Gene3D" id="2.40.160.20">
    <property type="match status" value="1"/>
</dbReference>
<dbReference type="PANTHER" id="PTHR36920">
    <property type="match status" value="1"/>
</dbReference>
<dbReference type="Pfam" id="PF03922">
    <property type="entry name" value="OmpW"/>
    <property type="match status" value="1"/>
</dbReference>
<dbReference type="GO" id="GO:0055085">
    <property type="term" value="P:transmembrane transport"/>
    <property type="evidence" value="ECO:0007669"/>
    <property type="project" value="TreeGrafter"/>
</dbReference>